<keyword evidence="3" id="KW-1185">Reference proteome</keyword>
<feature type="coiled-coil region" evidence="1">
    <location>
        <begin position="56"/>
        <end position="83"/>
    </location>
</feature>
<proteinExistence type="predicted"/>
<keyword evidence="1" id="KW-0175">Coiled coil</keyword>
<evidence type="ECO:0000256" key="1">
    <source>
        <dbReference type="SAM" id="Coils"/>
    </source>
</evidence>
<evidence type="ECO:0000313" key="2">
    <source>
        <dbReference type="EMBL" id="CAG5101929.1"/>
    </source>
</evidence>
<organism evidence="2 3">
    <name type="scientific">Oikopleura dioica</name>
    <name type="common">Tunicate</name>
    <dbReference type="NCBI Taxonomy" id="34765"/>
    <lineage>
        <taxon>Eukaryota</taxon>
        <taxon>Metazoa</taxon>
        <taxon>Chordata</taxon>
        <taxon>Tunicata</taxon>
        <taxon>Appendicularia</taxon>
        <taxon>Copelata</taxon>
        <taxon>Oikopleuridae</taxon>
        <taxon>Oikopleura</taxon>
    </lineage>
</organism>
<protein>
    <submittedName>
        <fullName evidence="2">Oidioi.mRNA.OKI2018_I69.chr1.g65.t1.cds</fullName>
    </submittedName>
</protein>
<gene>
    <name evidence="2" type="ORF">OKIOD_LOCUS8830</name>
</gene>
<accession>A0ABN7SJ61</accession>
<name>A0ABN7SJ61_OIKDI</name>
<reference evidence="2 3" key="1">
    <citation type="submission" date="2021-04" db="EMBL/GenBank/DDBJ databases">
        <authorList>
            <person name="Bliznina A."/>
        </authorList>
    </citation>
    <scope>NUCLEOTIDE SEQUENCE [LARGE SCALE GENOMIC DNA]</scope>
</reference>
<sequence length="131" mass="14651">MPNKIEPVAHQENTEAVVITQPPESWTAEPVQIDTSNLYVLYSPTPEPHVPVLPGVRAIESEITAVENDIQKTAQEIEEFRQETPANKCCICCNCCCLVCVTKCAEAILDKICERICERICECLCRAICNR</sequence>
<dbReference type="EMBL" id="OU015566">
    <property type="protein sequence ID" value="CAG5101929.1"/>
    <property type="molecule type" value="Genomic_DNA"/>
</dbReference>
<dbReference type="Proteomes" id="UP001158576">
    <property type="component" value="Chromosome 1"/>
</dbReference>
<evidence type="ECO:0000313" key="3">
    <source>
        <dbReference type="Proteomes" id="UP001158576"/>
    </source>
</evidence>